<reference evidence="8 9" key="1">
    <citation type="submission" date="2024-05" db="EMBL/GenBank/DDBJ databases">
        <authorList>
            <person name="Kim H.-Y."/>
            <person name="Kim E."/>
            <person name="Cai Y."/>
            <person name="Yang S.-M."/>
            <person name="Lee W."/>
        </authorList>
    </citation>
    <scope>NUCLEOTIDE SEQUENCE [LARGE SCALE GENOMIC DNA]</scope>
    <source>
        <strain evidence="8 9">FBL11</strain>
    </source>
</reference>
<evidence type="ECO:0000256" key="3">
    <source>
        <dbReference type="ARBA" id="ARBA00022723"/>
    </source>
</evidence>
<evidence type="ECO:0000256" key="6">
    <source>
        <dbReference type="ARBA" id="ARBA00022833"/>
    </source>
</evidence>
<dbReference type="Pfam" id="PF04389">
    <property type="entry name" value="Peptidase_M28"/>
    <property type="match status" value="1"/>
</dbReference>
<dbReference type="EMBL" id="JBDGHN010000005">
    <property type="protein sequence ID" value="MEN2751944.1"/>
    <property type="molecule type" value="Genomic_DNA"/>
</dbReference>
<dbReference type="Proteomes" id="UP001461960">
    <property type="component" value="Unassembled WGS sequence"/>
</dbReference>
<dbReference type="PANTHER" id="PTHR12147:SF56">
    <property type="entry name" value="AMINOPEPTIDASE YDR415C-RELATED"/>
    <property type="match status" value="1"/>
</dbReference>
<dbReference type="PANTHER" id="PTHR12147">
    <property type="entry name" value="METALLOPEPTIDASE M28 FAMILY MEMBER"/>
    <property type="match status" value="1"/>
</dbReference>
<keyword evidence="6" id="KW-0862">Zinc</keyword>
<dbReference type="InterPro" id="IPR007484">
    <property type="entry name" value="Peptidase_M28"/>
</dbReference>
<protein>
    <submittedName>
        <fullName evidence="8">M28 family peptidase</fullName>
    </submittedName>
</protein>
<keyword evidence="9" id="KW-1185">Reference proteome</keyword>
<dbReference type="Gene3D" id="3.40.630.10">
    <property type="entry name" value="Zn peptidases"/>
    <property type="match status" value="1"/>
</dbReference>
<keyword evidence="5" id="KW-0378">Hydrolase</keyword>
<name>A0ABU9X958_9GAMM</name>
<evidence type="ECO:0000256" key="4">
    <source>
        <dbReference type="ARBA" id="ARBA00022729"/>
    </source>
</evidence>
<evidence type="ECO:0000313" key="9">
    <source>
        <dbReference type="Proteomes" id="UP001461960"/>
    </source>
</evidence>
<feature type="domain" description="Peptidase M28" evidence="7">
    <location>
        <begin position="112"/>
        <end position="236"/>
    </location>
</feature>
<keyword evidence="2" id="KW-0645">Protease</keyword>
<dbReference type="RefSeq" id="WP_299218478.1">
    <property type="nucleotide sequence ID" value="NZ_JBDGHN010000005.1"/>
</dbReference>
<organism evidence="8 9">
    <name type="scientific">Psychrobacter saeujeotis</name>
    <dbReference type="NCBI Taxonomy" id="3143436"/>
    <lineage>
        <taxon>Bacteria</taxon>
        <taxon>Pseudomonadati</taxon>
        <taxon>Pseudomonadota</taxon>
        <taxon>Gammaproteobacteria</taxon>
        <taxon>Moraxellales</taxon>
        <taxon>Moraxellaceae</taxon>
        <taxon>Psychrobacter</taxon>
    </lineage>
</organism>
<keyword evidence="4" id="KW-0732">Signal</keyword>
<evidence type="ECO:0000256" key="1">
    <source>
        <dbReference type="ARBA" id="ARBA00022438"/>
    </source>
</evidence>
<evidence type="ECO:0000256" key="2">
    <source>
        <dbReference type="ARBA" id="ARBA00022670"/>
    </source>
</evidence>
<dbReference type="PROSITE" id="PS51257">
    <property type="entry name" value="PROKAR_LIPOPROTEIN"/>
    <property type="match status" value="1"/>
</dbReference>
<dbReference type="SUPFAM" id="SSF53187">
    <property type="entry name" value="Zn-dependent exopeptidases"/>
    <property type="match status" value="1"/>
</dbReference>
<evidence type="ECO:0000259" key="7">
    <source>
        <dbReference type="Pfam" id="PF04389"/>
    </source>
</evidence>
<gene>
    <name evidence="8" type="ORF">AAIR29_09905</name>
</gene>
<keyword evidence="3" id="KW-0479">Metal-binding</keyword>
<sequence length="367" mass="39651">MLQTIVKQAPKQTIKVLAIAMMVAGVTACNDDDSETIITPVITYGEYGTDTALTLARDYSGRYMGSSTELAAAQYMKQRMTFGDNGNEVILEPFTFVASRGPFADQTINSQNVVVTHKGTENTGRILYVGAHYDSATQYPNYIDLEGLDDNASGSGVLSELVYHFNGVNTADTIKFVAFGSEEGGLQGSKAFVESLSQDEIDNAIGMINLDSLLTGDNMYANAGDNSYDDDGNEIAANVKLREAALRIANELNLGLQVNPAIIPPGADEPYKPLGVGCCSDQESFDSIMPVVAFEATNWSLGPDFDGYTQTDNPDIPGGYSWHNPDVDNEAVLTQALGEERIKQRMSSFARIVTELIAEQVQAESIR</sequence>
<proteinExistence type="predicted"/>
<evidence type="ECO:0000313" key="8">
    <source>
        <dbReference type="EMBL" id="MEN2751944.1"/>
    </source>
</evidence>
<accession>A0ABU9X958</accession>
<evidence type="ECO:0000256" key="5">
    <source>
        <dbReference type="ARBA" id="ARBA00022801"/>
    </source>
</evidence>
<comment type="caution">
    <text evidence="8">The sequence shown here is derived from an EMBL/GenBank/DDBJ whole genome shotgun (WGS) entry which is preliminary data.</text>
</comment>
<keyword evidence="1" id="KW-0031">Aminopeptidase</keyword>
<dbReference type="InterPro" id="IPR045175">
    <property type="entry name" value="M28_fam"/>
</dbReference>